<evidence type="ECO:0000256" key="3">
    <source>
        <dbReference type="ARBA" id="ARBA00022553"/>
    </source>
</evidence>
<dbReference type="CDD" id="cd16917">
    <property type="entry name" value="HATPase_UhpB-NarQ-NarX-like"/>
    <property type="match status" value="1"/>
</dbReference>
<dbReference type="RefSeq" id="WP_345481660.1">
    <property type="nucleotide sequence ID" value="NZ_BAABLP010000005.1"/>
</dbReference>
<dbReference type="Proteomes" id="UP001500121">
    <property type="component" value="Unassembled WGS sequence"/>
</dbReference>
<dbReference type="InterPro" id="IPR003594">
    <property type="entry name" value="HATPase_dom"/>
</dbReference>
<dbReference type="Gene3D" id="1.20.5.1930">
    <property type="match status" value="1"/>
</dbReference>
<dbReference type="PANTHER" id="PTHR24421:SF10">
    <property type="entry name" value="NITRATE_NITRITE SENSOR PROTEIN NARQ"/>
    <property type="match status" value="1"/>
</dbReference>
<keyword evidence="3" id="KW-0597">Phosphoprotein</keyword>
<comment type="caution">
    <text evidence="11">The sequence shown here is derived from an EMBL/GenBank/DDBJ whole genome shotgun (WGS) entry which is preliminary data.</text>
</comment>
<evidence type="ECO:0000259" key="10">
    <source>
        <dbReference type="SMART" id="SM00387"/>
    </source>
</evidence>
<dbReference type="InterPro" id="IPR036890">
    <property type="entry name" value="HATPase_C_sf"/>
</dbReference>
<keyword evidence="8" id="KW-0902">Two-component regulatory system</keyword>
<dbReference type="Pfam" id="PF07730">
    <property type="entry name" value="HisKA_3"/>
    <property type="match status" value="1"/>
</dbReference>
<name>A0ABP8ZBK1_9MICO</name>
<organism evidence="11 12">
    <name type="scientific">Amnibacterium soli</name>
    <dbReference type="NCBI Taxonomy" id="1282736"/>
    <lineage>
        <taxon>Bacteria</taxon>
        <taxon>Bacillati</taxon>
        <taxon>Actinomycetota</taxon>
        <taxon>Actinomycetes</taxon>
        <taxon>Micrococcales</taxon>
        <taxon>Microbacteriaceae</taxon>
        <taxon>Amnibacterium</taxon>
    </lineage>
</organism>
<dbReference type="SUPFAM" id="SSF55874">
    <property type="entry name" value="ATPase domain of HSP90 chaperone/DNA topoisomerase II/histidine kinase"/>
    <property type="match status" value="1"/>
</dbReference>
<reference evidence="12" key="1">
    <citation type="journal article" date="2019" name="Int. J. Syst. Evol. Microbiol.">
        <title>The Global Catalogue of Microorganisms (GCM) 10K type strain sequencing project: providing services to taxonomists for standard genome sequencing and annotation.</title>
        <authorList>
            <consortium name="The Broad Institute Genomics Platform"/>
            <consortium name="The Broad Institute Genome Sequencing Center for Infectious Disease"/>
            <person name="Wu L."/>
            <person name="Ma J."/>
        </authorList>
    </citation>
    <scope>NUCLEOTIDE SEQUENCE [LARGE SCALE GENOMIC DNA]</scope>
    <source>
        <strain evidence="12">JCM 19015</strain>
    </source>
</reference>
<dbReference type="InterPro" id="IPR025828">
    <property type="entry name" value="Put_sensor_dom"/>
</dbReference>
<dbReference type="InterPro" id="IPR050482">
    <property type="entry name" value="Sensor_HK_TwoCompSys"/>
</dbReference>
<protein>
    <recommendedName>
        <fullName evidence="2">histidine kinase</fullName>
        <ecNumber evidence="2">2.7.13.3</ecNumber>
    </recommendedName>
</protein>
<feature type="transmembrane region" description="Helical" evidence="9">
    <location>
        <begin position="123"/>
        <end position="145"/>
    </location>
</feature>
<gene>
    <name evidence="11" type="ORF">GCM10025783_25670</name>
</gene>
<evidence type="ECO:0000256" key="2">
    <source>
        <dbReference type="ARBA" id="ARBA00012438"/>
    </source>
</evidence>
<evidence type="ECO:0000313" key="11">
    <source>
        <dbReference type="EMBL" id="GAA4751911.1"/>
    </source>
</evidence>
<dbReference type="GO" id="GO:0016301">
    <property type="term" value="F:kinase activity"/>
    <property type="evidence" value="ECO:0007669"/>
    <property type="project" value="UniProtKB-KW"/>
</dbReference>
<keyword evidence="9" id="KW-1133">Transmembrane helix</keyword>
<dbReference type="EMBL" id="BAABLP010000005">
    <property type="protein sequence ID" value="GAA4751911.1"/>
    <property type="molecule type" value="Genomic_DNA"/>
</dbReference>
<keyword evidence="4" id="KW-0808">Transferase</keyword>
<dbReference type="InterPro" id="IPR011712">
    <property type="entry name" value="Sig_transdc_His_kin_sub3_dim/P"/>
</dbReference>
<accession>A0ABP8ZBK1</accession>
<feature type="transmembrane region" description="Helical" evidence="9">
    <location>
        <begin position="62"/>
        <end position="80"/>
    </location>
</feature>
<comment type="catalytic activity">
    <reaction evidence="1">
        <text>ATP + protein L-histidine = ADP + protein N-phospho-L-histidine.</text>
        <dbReference type="EC" id="2.7.13.3"/>
    </reaction>
</comment>
<feature type="domain" description="Histidine kinase/HSP90-like ATPase" evidence="10">
    <location>
        <begin position="365"/>
        <end position="458"/>
    </location>
</feature>
<evidence type="ECO:0000256" key="5">
    <source>
        <dbReference type="ARBA" id="ARBA00022741"/>
    </source>
</evidence>
<dbReference type="Gene3D" id="3.30.565.10">
    <property type="entry name" value="Histidine kinase-like ATPase, C-terminal domain"/>
    <property type="match status" value="1"/>
</dbReference>
<feature type="transmembrane region" description="Helical" evidence="9">
    <location>
        <begin position="35"/>
        <end position="56"/>
    </location>
</feature>
<keyword evidence="9" id="KW-0472">Membrane</keyword>
<dbReference type="SMART" id="SM00387">
    <property type="entry name" value="HATPase_c"/>
    <property type="match status" value="1"/>
</dbReference>
<evidence type="ECO:0000256" key="1">
    <source>
        <dbReference type="ARBA" id="ARBA00000085"/>
    </source>
</evidence>
<evidence type="ECO:0000313" key="12">
    <source>
        <dbReference type="Proteomes" id="UP001500121"/>
    </source>
</evidence>
<keyword evidence="6 11" id="KW-0418">Kinase</keyword>
<keyword evidence="7" id="KW-0067">ATP-binding</keyword>
<dbReference type="EC" id="2.7.13.3" evidence="2"/>
<dbReference type="PANTHER" id="PTHR24421">
    <property type="entry name" value="NITRATE/NITRITE SENSOR PROTEIN NARX-RELATED"/>
    <property type="match status" value="1"/>
</dbReference>
<evidence type="ECO:0000256" key="6">
    <source>
        <dbReference type="ARBA" id="ARBA00022777"/>
    </source>
</evidence>
<keyword evidence="9" id="KW-0812">Transmembrane</keyword>
<evidence type="ECO:0000256" key="9">
    <source>
        <dbReference type="SAM" id="Phobius"/>
    </source>
</evidence>
<proteinExistence type="predicted"/>
<keyword evidence="12" id="KW-1185">Reference proteome</keyword>
<sequence>MTTATLSTPLQPASARPDPLGRRYGRMWGRVPRELGYLALTAIIGLVVSITAWGVIGAGSAFVVLGVALLIALMLASRYLGVFDLRRLRWAGTRPIAAPTWDRPFAGKRFLRAVGDVIADPHYWLYALHAAVVTPVLALITFVVWSTWLGTALVAITSPAWATITLANGDSLWNGDRGGENVVGLVLFLTGAGSDAAATGWGIAGVTALGLLMLALLPFITRGATLAHWGAARLLLSRFASEDLRGEVARVDAARLAAVTAEDTALRRLERDIHDGPQQRLLRLQMELSTAERRLDGTRPEATESIAAARRLAAETLDELRALAQGFAPPLLQDRGLSAALGALGHRGAVPVETAIDLPADVPDAVERSLYFVAAELTANAIKHSGATKVRLEARTEDAGASRALVLSVQDDGRGGARIVPGHGLAGAVDRLTGLGGTLTVTSPEGGPTTAAVRVPLP</sequence>
<dbReference type="Pfam" id="PF02518">
    <property type="entry name" value="HATPase_c"/>
    <property type="match status" value="1"/>
</dbReference>
<evidence type="ECO:0000256" key="8">
    <source>
        <dbReference type="ARBA" id="ARBA00023012"/>
    </source>
</evidence>
<feature type="transmembrane region" description="Helical" evidence="9">
    <location>
        <begin position="198"/>
        <end position="220"/>
    </location>
</feature>
<evidence type="ECO:0000256" key="7">
    <source>
        <dbReference type="ARBA" id="ARBA00022840"/>
    </source>
</evidence>
<dbReference type="Pfam" id="PF13796">
    <property type="entry name" value="Sensor"/>
    <property type="match status" value="1"/>
</dbReference>
<evidence type="ECO:0000256" key="4">
    <source>
        <dbReference type="ARBA" id="ARBA00022679"/>
    </source>
</evidence>
<keyword evidence="5" id="KW-0547">Nucleotide-binding</keyword>